<dbReference type="EMBL" id="OW152813">
    <property type="protein sequence ID" value="CAH2035220.1"/>
    <property type="molecule type" value="Genomic_DNA"/>
</dbReference>
<keyword evidence="7" id="KW-0813">Transport</keyword>
<evidence type="ECO:0000256" key="4">
    <source>
        <dbReference type="ARBA" id="ARBA00022856"/>
    </source>
</evidence>
<feature type="transmembrane region" description="Helical" evidence="8">
    <location>
        <begin position="186"/>
        <end position="206"/>
    </location>
</feature>
<evidence type="ECO:0008006" key="11">
    <source>
        <dbReference type="Google" id="ProtNLM"/>
    </source>
</evidence>
<evidence type="ECO:0000313" key="10">
    <source>
        <dbReference type="Proteomes" id="UP000837857"/>
    </source>
</evidence>
<dbReference type="CDD" id="cd17347">
    <property type="entry name" value="MFS_SLC15A1_2_like"/>
    <property type="match status" value="1"/>
</dbReference>
<gene>
    <name evidence="9" type="ORF">IPOD504_LOCUS465</name>
</gene>
<evidence type="ECO:0000256" key="5">
    <source>
        <dbReference type="ARBA" id="ARBA00022989"/>
    </source>
</evidence>
<name>A0ABN8HMJ2_9NEOP</name>
<comment type="similarity">
    <text evidence="2 7">Belongs to the major facilitator superfamily. Proton-dependent oligopeptide transporter (POT/PTR) (TC 2.A.17) family.</text>
</comment>
<evidence type="ECO:0000256" key="8">
    <source>
        <dbReference type="SAM" id="Phobius"/>
    </source>
</evidence>
<comment type="subcellular location">
    <subcellularLocation>
        <location evidence="1 7">Membrane</location>
        <topology evidence="1 7">Multi-pass membrane protein</topology>
    </subcellularLocation>
</comment>
<feature type="non-terminal residue" evidence="9">
    <location>
        <position position="1"/>
    </location>
</feature>
<keyword evidence="4" id="KW-0571">Peptide transport</keyword>
<keyword evidence="10" id="KW-1185">Reference proteome</keyword>
<feature type="transmembrane region" description="Helical" evidence="8">
    <location>
        <begin position="606"/>
        <end position="626"/>
    </location>
</feature>
<feature type="transmembrane region" description="Helical" evidence="8">
    <location>
        <begin position="346"/>
        <end position="367"/>
    </location>
</feature>
<feature type="transmembrane region" description="Helical" evidence="8">
    <location>
        <begin position="83"/>
        <end position="102"/>
    </location>
</feature>
<dbReference type="InterPro" id="IPR018456">
    <property type="entry name" value="PTR2_symporter_CS"/>
</dbReference>
<evidence type="ECO:0000313" key="9">
    <source>
        <dbReference type="EMBL" id="CAH2035220.1"/>
    </source>
</evidence>
<keyword evidence="5 8" id="KW-1133">Transmembrane helix</keyword>
<keyword evidence="3 7" id="KW-0812">Transmembrane</keyword>
<feature type="transmembrane region" description="Helical" evidence="8">
    <location>
        <begin position="114"/>
        <end position="135"/>
    </location>
</feature>
<evidence type="ECO:0000256" key="6">
    <source>
        <dbReference type="ARBA" id="ARBA00023136"/>
    </source>
</evidence>
<organism evidence="9 10">
    <name type="scientific">Iphiclides podalirius</name>
    <name type="common">scarce swallowtail</name>
    <dbReference type="NCBI Taxonomy" id="110791"/>
    <lineage>
        <taxon>Eukaryota</taxon>
        <taxon>Metazoa</taxon>
        <taxon>Ecdysozoa</taxon>
        <taxon>Arthropoda</taxon>
        <taxon>Hexapoda</taxon>
        <taxon>Insecta</taxon>
        <taxon>Pterygota</taxon>
        <taxon>Neoptera</taxon>
        <taxon>Endopterygota</taxon>
        <taxon>Lepidoptera</taxon>
        <taxon>Glossata</taxon>
        <taxon>Ditrysia</taxon>
        <taxon>Papilionoidea</taxon>
        <taxon>Papilionidae</taxon>
        <taxon>Papilioninae</taxon>
        <taxon>Iphiclides</taxon>
    </lineage>
</organism>
<dbReference type="Pfam" id="PF00854">
    <property type="entry name" value="PTR2"/>
    <property type="match status" value="2"/>
</dbReference>
<dbReference type="SUPFAM" id="SSF103473">
    <property type="entry name" value="MFS general substrate transporter"/>
    <property type="match status" value="1"/>
</dbReference>
<accession>A0ABN8HMJ2</accession>
<evidence type="ECO:0000256" key="1">
    <source>
        <dbReference type="ARBA" id="ARBA00004141"/>
    </source>
</evidence>
<dbReference type="Proteomes" id="UP000837857">
    <property type="component" value="Chromosome 1"/>
</dbReference>
<feature type="transmembrane region" description="Helical" evidence="8">
    <location>
        <begin position="147"/>
        <end position="166"/>
    </location>
</feature>
<dbReference type="InterPro" id="IPR000109">
    <property type="entry name" value="POT_fam"/>
</dbReference>
<protein>
    <recommendedName>
        <fullName evidence="11">Peptide transporter family 1</fullName>
    </recommendedName>
</protein>
<evidence type="ECO:0000256" key="2">
    <source>
        <dbReference type="ARBA" id="ARBA00005982"/>
    </source>
</evidence>
<feature type="transmembrane region" description="Helical" evidence="8">
    <location>
        <begin position="53"/>
        <end position="71"/>
    </location>
</feature>
<dbReference type="Gene3D" id="1.20.1250.20">
    <property type="entry name" value="MFS general substrate transporter like domains"/>
    <property type="match status" value="2"/>
</dbReference>
<evidence type="ECO:0000256" key="7">
    <source>
        <dbReference type="RuleBase" id="RU003755"/>
    </source>
</evidence>
<sequence>MDVKTSGKLPYPKAVGFIVTNEFCERFSYYGMRTILSLYLRDKLGYSDNGATVIYHVFTMFAYFFPILGAMIADGWLGRFRTIFYLSLVYATGSILISVTAMPPVPLPQLEFTIVALLLIAFGTGGIKPCVSAFGGDQFKLPEQERYLGYFFSLFYFAINAGSLISTFLTPILRADVHCFGENDCYSLAFGVPGLLMIVSILFFVAGKRLYIIKNPTGNVLGNVSACIGRAVVKSCKSKEKREHWLDHADDKYDANLIEDIKSLLRVLVLFIPLPVFWALFDQQGSRWTFQADRMEQDIGNWTLKADQMQVLNPLLILIFIPLFEVAIYPFLTWCKLVRKPLHKMILGGILAAVAFLISGVVELNLLPTYGTPVSEGLAQLRVYNGFNCNLTISIFNEPNNITENVILGPLDVYEKLDIEANKLVDLPYSLNGQNSTDCADVKHGGYFRLKEKTANSYFVTNGEIQNFTDNNDKAIDGVNVRFLSNMINLVQITIQDNKKNRTKLNIASTDKGQYSFEKGTYDVLVGEVTVLKDFSFKSGAVYTIILHEDSVLNYLANVVTITPPNTVHILWLIPQYVVMTMGEVMFSVTGLEFSFTQAPATMKSVLQSVWLLTVAFGNLIVVLIVEGNFLDAQWKEFFLFAGLMMLDMLIFTAMALRYKYVQTKSSSENLAVEEIRMPDKTVVPEKNN</sequence>
<dbReference type="InterPro" id="IPR036259">
    <property type="entry name" value="MFS_trans_sf"/>
</dbReference>
<proteinExistence type="inferred from homology"/>
<dbReference type="PANTHER" id="PTHR11654">
    <property type="entry name" value="OLIGOPEPTIDE TRANSPORTER-RELATED"/>
    <property type="match status" value="1"/>
</dbReference>
<feature type="transmembrane region" description="Helical" evidence="8">
    <location>
        <begin position="311"/>
        <end position="334"/>
    </location>
</feature>
<keyword evidence="6 8" id="KW-0472">Membrane</keyword>
<feature type="transmembrane region" description="Helical" evidence="8">
    <location>
        <begin position="638"/>
        <end position="657"/>
    </location>
</feature>
<evidence type="ECO:0000256" key="3">
    <source>
        <dbReference type="ARBA" id="ARBA00022692"/>
    </source>
</evidence>
<feature type="transmembrane region" description="Helical" evidence="8">
    <location>
        <begin position="263"/>
        <end position="281"/>
    </location>
</feature>
<dbReference type="PROSITE" id="PS01022">
    <property type="entry name" value="PTR2_1"/>
    <property type="match status" value="1"/>
</dbReference>
<keyword evidence="4" id="KW-0653">Protein transport</keyword>
<reference evidence="9" key="1">
    <citation type="submission" date="2022-03" db="EMBL/GenBank/DDBJ databases">
        <authorList>
            <person name="Martin H S."/>
        </authorList>
    </citation>
    <scope>NUCLEOTIDE SEQUENCE</scope>
</reference>
<dbReference type="PROSITE" id="PS01023">
    <property type="entry name" value="PTR2_2"/>
    <property type="match status" value="1"/>
</dbReference>